<dbReference type="GO" id="GO:0061927">
    <property type="term" value="C:TOC-TIC supercomplex I"/>
    <property type="evidence" value="ECO:0007669"/>
    <property type="project" value="TreeGrafter"/>
</dbReference>
<keyword evidence="2" id="KW-0812">Transmembrane</keyword>
<name>A0AAD3DWJ9_9CHLO</name>
<dbReference type="PANTHER" id="PTHR34935">
    <property type="entry name" value="PROTEIN TIC110, CHLOROPLASTIC"/>
    <property type="match status" value="1"/>
</dbReference>
<evidence type="ECO:0000256" key="1">
    <source>
        <dbReference type="SAM" id="MobiDB-lite"/>
    </source>
</evidence>
<dbReference type="Pfam" id="PF16940">
    <property type="entry name" value="Tic110"/>
    <property type="match status" value="1"/>
</dbReference>
<reference evidence="3 4" key="1">
    <citation type="journal article" date="2021" name="Sci. Rep.">
        <title>Genome sequencing of the multicellular alga Astrephomene provides insights into convergent evolution of germ-soma differentiation.</title>
        <authorList>
            <person name="Yamashita S."/>
            <person name="Yamamoto K."/>
            <person name="Matsuzaki R."/>
            <person name="Suzuki S."/>
            <person name="Yamaguchi H."/>
            <person name="Hirooka S."/>
            <person name="Minakuchi Y."/>
            <person name="Miyagishima S."/>
            <person name="Kawachi M."/>
            <person name="Toyoda A."/>
            <person name="Nozaki H."/>
        </authorList>
    </citation>
    <scope>NUCLEOTIDE SEQUENCE [LARGE SCALE GENOMIC DNA]</scope>
    <source>
        <strain evidence="3 4">NIES-4017</strain>
    </source>
</reference>
<dbReference type="EMBL" id="BMAR01000030">
    <property type="protein sequence ID" value="GFR49409.1"/>
    <property type="molecule type" value="Genomic_DNA"/>
</dbReference>
<dbReference type="PANTHER" id="PTHR34935:SF3">
    <property type="entry name" value="PROTEIN TIC110, CHLOROPLASTIC"/>
    <property type="match status" value="1"/>
</dbReference>
<evidence type="ECO:0000256" key="2">
    <source>
        <dbReference type="SAM" id="Phobius"/>
    </source>
</evidence>
<keyword evidence="2" id="KW-0472">Membrane</keyword>
<comment type="caution">
    <text evidence="3">The sequence shown here is derived from an EMBL/GenBank/DDBJ whole genome shotgun (WGS) entry which is preliminary data.</text>
</comment>
<protein>
    <submittedName>
        <fullName evidence="3">Uncharacterized protein</fullName>
    </submittedName>
</protein>
<accession>A0AAD3DWJ9</accession>
<dbReference type="InterPro" id="IPR031610">
    <property type="entry name" value="TIC110"/>
</dbReference>
<keyword evidence="2" id="KW-1133">Transmembrane helix</keyword>
<dbReference type="GO" id="GO:0045037">
    <property type="term" value="P:protein import into chloroplast stroma"/>
    <property type="evidence" value="ECO:0007669"/>
    <property type="project" value="TreeGrafter"/>
</dbReference>
<sequence length="1057" mass="115787">MQTTRASMALSKPHRLVPGIPARLPLGCLRTRPTLHPIHAAAPVEQVPVEPVAALEEEEDRSTKAFPYYVPKDPAQQLLSSIPLVLLYPGFLAAIGATGFAGSLLGRAAPVEPGAKDITSYGTAAVAAAAVAYGCVIAKRKRDSASVVDLYNTLVDLPDATDLTPQTVAEIGSAYGINFQRDELDGLKRIYGQFLESVIPTGDVQLKGDEAARVSAFKEALGLADEDAAPVHIEVGRRLMREGFETKDRTQLFEKKKAFQRLIYVSQVVFGDQKSAFLLPWRRTFNLNDAQIFVARRDNARAIFRQFLEARGGELPAERHFLRELREKQVAIRLMDETAAEVVREAARKTIERHVMRAIEVSKATGKARDITLLVEEMDAVLSYSRKLVKYGSEDDLVSGLGMVTLHGGALEAEGRSREVKEVFRLYLEERLAAAGEFSSELEADVGQLSTVLCLGARETGALRDEVAAKMYRRLLKEEVTSGRLDAAASPATVLQALCDRLHFRPEAALELHKQLYKAKMGALLEARRGAGGLTEGDAEELKRIRRILCLPADVVKKVQRETAGKLFEELVGEIYLAGAKPLGSYEGERLERALKELRLDSDVAVEVVAQITRERFRTYITQAQREGGRDRREFASCIKKLLQFNALMVTPLLERVKGVDAAKKELAEMLAKAAEAAAKEEAAEGGAPALPAPATSAPAAQSQEETVAQVRKAMQATRGEFSEEERKAQKEITLKDDLEAPMRSEIYKNYLMYSMSGETVELPVGGVIRKKSNAQARQAEMSRLSSLADLLGMSGAEVMSAQSDLAEQAYKAQAQEVMRMGPLNEEKLAYLEDMRGQLGLSKEVGDKVLKAARVEVYGSASAAEDGKWSIERVLELHKNGGSIENLMEEVTRRNLFRREVAKKVQDGTGEADTSYYLQTLPTALALPANKVRLIVKEEVGSRKRMLLVQAVSQWRQRRLREAVTSLNNLLSCVALQPEEHPIAWKEAGELQEVYGLFCVKEESEAKRAALRAVLGLSEAEAGEIAATASVDGVPKRGGGAAGALAADADDDDESFF</sequence>
<evidence type="ECO:0000313" key="4">
    <source>
        <dbReference type="Proteomes" id="UP001054857"/>
    </source>
</evidence>
<keyword evidence="4" id="KW-1185">Reference proteome</keyword>
<dbReference type="Proteomes" id="UP001054857">
    <property type="component" value="Unassembled WGS sequence"/>
</dbReference>
<evidence type="ECO:0000313" key="3">
    <source>
        <dbReference type="EMBL" id="GFR49409.1"/>
    </source>
</evidence>
<gene>
    <name evidence="3" type="ORF">Agub_g11462</name>
</gene>
<dbReference type="AlphaFoldDB" id="A0AAD3DWJ9"/>
<feature type="region of interest" description="Disordered" evidence="1">
    <location>
        <begin position="1031"/>
        <end position="1057"/>
    </location>
</feature>
<proteinExistence type="predicted"/>
<feature type="compositionally biased region" description="Acidic residues" evidence="1">
    <location>
        <begin position="1048"/>
        <end position="1057"/>
    </location>
</feature>
<feature type="transmembrane region" description="Helical" evidence="2">
    <location>
        <begin position="85"/>
        <end position="106"/>
    </location>
</feature>
<organism evidence="3 4">
    <name type="scientific">Astrephomene gubernaculifera</name>
    <dbReference type="NCBI Taxonomy" id="47775"/>
    <lineage>
        <taxon>Eukaryota</taxon>
        <taxon>Viridiplantae</taxon>
        <taxon>Chlorophyta</taxon>
        <taxon>core chlorophytes</taxon>
        <taxon>Chlorophyceae</taxon>
        <taxon>CS clade</taxon>
        <taxon>Chlamydomonadales</taxon>
        <taxon>Astrephomenaceae</taxon>
        <taxon>Astrephomene</taxon>
    </lineage>
</organism>